<gene>
    <name evidence="2" type="primary">Acey_s0039.g14</name>
    <name evidence="2" type="ORF">Y032_0039g14</name>
</gene>
<sequence length="94" mass="11047">MFYGVKDQVWHCFALLMLLFELQTMTRNIASRKADNDVHRGRGSDKSVDNKASYMERKNCYQMGEAVRTYAGTRPRCTRMLPKSSFFLQSRRIE</sequence>
<dbReference type="EMBL" id="JARK01001375">
    <property type="protein sequence ID" value="EYC14760.1"/>
    <property type="molecule type" value="Genomic_DNA"/>
</dbReference>
<proteinExistence type="predicted"/>
<feature type="chain" id="PRO_5001488292" description="Secreted protein" evidence="1">
    <location>
        <begin position="27"/>
        <end position="94"/>
    </location>
</feature>
<protein>
    <recommendedName>
        <fullName evidence="4">Secreted protein</fullName>
    </recommendedName>
</protein>
<reference evidence="3" key="1">
    <citation type="journal article" date="2015" name="Nat. Genet.">
        <title>The genome and transcriptome of the zoonotic hookworm Ancylostoma ceylanicum identify infection-specific gene families.</title>
        <authorList>
            <person name="Schwarz E.M."/>
            <person name="Hu Y."/>
            <person name="Antoshechkin I."/>
            <person name="Miller M.M."/>
            <person name="Sternberg P.W."/>
            <person name="Aroian R.V."/>
        </authorList>
    </citation>
    <scope>NUCLEOTIDE SEQUENCE</scope>
    <source>
        <strain evidence="3">HY135</strain>
    </source>
</reference>
<dbReference type="AlphaFoldDB" id="A0A016UHV7"/>
<dbReference type="Proteomes" id="UP000024635">
    <property type="component" value="Unassembled WGS sequence"/>
</dbReference>
<evidence type="ECO:0000256" key="1">
    <source>
        <dbReference type="SAM" id="SignalP"/>
    </source>
</evidence>
<name>A0A016UHV7_9BILA</name>
<keyword evidence="3" id="KW-1185">Reference proteome</keyword>
<organism evidence="2 3">
    <name type="scientific">Ancylostoma ceylanicum</name>
    <dbReference type="NCBI Taxonomy" id="53326"/>
    <lineage>
        <taxon>Eukaryota</taxon>
        <taxon>Metazoa</taxon>
        <taxon>Ecdysozoa</taxon>
        <taxon>Nematoda</taxon>
        <taxon>Chromadorea</taxon>
        <taxon>Rhabditida</taxon>
        <taxon>Rhabditina</taxon>
        <taxon>Rhabditomorpha</taxon>
        <taxon>Strongyloidea</taxon>
        <taxon>Ancylostomatidae</taxon>
        <taxon>Ancylostomatinae</taxon>
        <taxon>Ancylostoma</taxon>
    </lineage>
</organism>
<evidence type="ECO:0000313" key="3">
    <source>
        <dbReference type="Proteomes" id="UP000024635"/>
    </source>
</evidence>
<feature type="signal peptide" evidence="1">
    <location>
        <begin position="1"/>
        <end position="26"/>
    </location>
</feature>
<evidence type="ECO:0008006" key="4">
    <source>
        <dbReference type="Google" id="ProtNLM"/>
    </source>
</evidence>
<evidence type="ECO:0000313" key="2">
    <source>
        <dbReference type="EMBL" id="EYC14760.1"/>
    </source>
</evidence>
<accession>A0A016UHV7</accession>
<comment type="caution">
    <text evidence="2">The sequence shown here is derived from an EMBL/GenBank/DDBJ whole genome shotgun (WGS) entry which is preliminary data.</text>
</comment>
<keyword evidence="1" id="KW-0732">Signal</keyword>